<accession>A0A915JBN8</accession>
<dbReference type="InterPro" id="IPR036241">
    <property type="entry name" value="NSFL1C_SEP_dom_sf"/>
</dbReference>
<dbReference type="PANTHER" id="PTHR23333">
    <property type="entry name" value="UBX DOMAIN CONTAINING PROTEIN"/>
    <property type="match status" value="1"/>
</dbReference>
<dbReference type="SUPFAM" id="SSF46934">
    <property type="entry name" value="UBA-like"/>
    <property type="match status" value="1"/>
</dbReference>
<dbReference type="Gene3D" id="3.30.420.210">
    <property type="entry name" value="SEP domain"/>
    <property type="match status" value="1"/>
</dbReference>
<dbReference type="Proteomes" id="UP000887565">
    <property type="component" value="Unplaced"/>
</dbReference>
<dbReference type="GO" id="GO:0005634">
    <property type="term" value="C:nucleus"/>
    <property type="evidence" value="ECO:0007669"/>
    <property type="project" value="TreeGrafter"/>
</dbReference>
<keyword evidence="3" id="KW-1185">Reference proteome</keyword>
<dbReference type="OMA" id="ARCRFCP"/>
<dbReference type="GO" id="GO:0031468">
    <property type="term" value="P:nuclear membrane reassembly"/>
    <property type="evidence" value="ECO:0007669"/>
    <property type="project" value="TreeGrafter"/>
</dbReference>
<dbReference type="WBParaSite" id="nRc.2.0.1.t23913-RA">
    <property type="protein sequence ID" value="nRc.2.0.1.t23913-RA"/>
    <property type="gene ID" value="nRc.2.0.1.g23913"/>
</dbReference>
<reference evidence="4" key="1">
    <citation type="submission" date="2022-11" db="UniProtKB">
        <authorList>
            <consortium name="WormBaseParasite"/>
        </authorList>
    </citation>
    <scope>IDENTIFICATION</scope>
</reference>
<organism evidence="3 4">
    <name type="scientific">Romanomermis culicivorax</name>
    <name type="common">Nematode worm</name>
    <dbReference type="NCBI Taxonomy" id="13658"/>
    <lineage>
        <taxon>Eukaryota</taxon>
        <taxon>Metazoa</taxon>
        <taxon>Ecdysozoa</taxon>
        <taxon>Nematoda</taxon>
        <taxon>Enoplea</taxon>
        <taxon>Dorylaimia</taxon>
        <taxon>Mermithida</taxon>
        <taxon>Mermithoidea</taxon>
        <taxon>Mermithidae</taxon>
        <taxon>Romanomermis</taxon>
    </lineage>
</organism>
<dbReference type="Pfam" id="PF14555">
    <property type="entry name" value="UBA_4"/>
    <property type="match status" value="1"/>
</dbReference>
<dbReference type="Gene3D" id="1.10.8.10">
    <property type="entry name" value="DNA helicase RuvA subunit, C-terminal domain"/>
    <property type="match status" value="1"/>
</dbReference>
<feature type="domain" description="SEP" evidence="2">
    <location>
        <begin position="279"/>
        <end position="345"/>
    </location>
</feature>
<feature type="compositionally biased region" description="Polar residues" evidence="1">
    <location>
        <begin position="135"/>
        <end position="144"/>
    </location>
</feature>
<dbReference type="AlphaFoldDB" id="A0A915JBN8"/>
<evidence type="ECO:0000256" key="1">
    <source>
        <dbReference type="SAM" id="MobiDB-lite"/>
    </source>
</evidence>
<dbReference type="PANTHER" id="PTHR23333:SF20">
    <property type="entry name" value="NSFL1 COFACTOR P47"/>
    <property type="match status" value="1"/>
</dbReference>
<dbReference type="GO" id="GO:0061025">
    <property type="term" value="P:membrane fusion"/>
    <property type="evidence" value="ECO:0007669"/>
    <property type="project" value="TreeGrafter"/>
</dbReference>
<dbReference type="GO" id="GO:0043130">
    <property type="term" value="F:ubiquitin binding"/>
    <property type="evidence" value="ECO:0007669"/>
    <property type="project" value="TreeGrafter"/>
</dbReference>
<dbReference type="GO" id="GO:0005829">
    <property type="term" value="C:cytosol"/>
    <property type="evidence" value="ECO:0007669"/>
    <property type="project" value="TreeGrafter"/>
</dbReference>
<dbReference type="GO" id="GO:0000045">
    <property type="term" value="P:autophagosome assembly"/>
    <property type="evidence" value="ECO:0007669"/>
    <property type="project" value="TreeGrafter"/>
</dbReference>
<dbReference type="CDD" id="cd14348">
    <property type="entry name" value="UBA_p47"/>
    <property type="match status" value="1"/>
</dbReference>
<evidence type="ECO:0000259" key="2">
    <source>
        <dbReference type="PROSITE" id="PS51399"/>
    </source>
</evidence>
<dbReference type="GO" id="GO:0007030">
    <property type="term" value="P:Golgi organization"/>
    <property type="evidence" value="ECO:0007669"/>
    <property type="project" value="TreeGrafter"/>
</dbReference>
<evidence type="ECO:0000313" key="3">
    <source>
        <dbReference type="Proteomes" id="UP000887565"/>
    </source>
</evidence>
<dbReference type="SUPFAM" id="SSF102848">
    <property type="entry name" value="NSFL1 (p97 ATPase) cofactor p47, SEP domain"/>
    <property type="match status" value="1"/>
</dbReference>
<dbReference type="Pfam" id="PF08059">
    <property type="entry name" value="SEP"/>
    <property type="match status" value="1"/>
</dbReference>
<dbReference type="GO" id="GO:0043161">
    <property type="term" value="P:proteasome-mediated ubiquitin-dependent protein catabolic process"/>
    <property type="evidence" value="ECO:0007669"/>
    <property type="project" value="TreeGrafter"/>
</dbReference>
<dbReference type="SMART" id="SM00553">
    <property type="entry name" value="SEP"/>
    <property type="match status" value="1"/>
</dbReference>
<dbReference type="InterPro" id="IPR012989">
    <property type="entry name" value="SEP_domain"/>
</dbReference>
<feature type="region of interest" description="Disordered" evidence="1">
    <location>
        <begin position="118"/>
        <end position="208"/>
    </location>
</feature>
<protein>
    <submittedName>
        <fullName evidence="4">NSFL1 cofactor p47</fullName>
    </submittedName>
</protein>
<name>A0A915JBN8_ROMCU</name>
<sequence length="362" mass="39085">MEKILRNSKPKRCALVDFERSKSQNFPALRASQATLFYTSIMSNTENQIELINQFMSITSSNEETAKFYLDSAAWDVQAAVESFFENGPEIVNDQNNLNASSERVSNLSDQEDDVQIVEEHKPKNSPSKKIVEPYSSSGSSNAKNMAPKPNKRFATLSDLGPSKKNNEESSESDSGNESPADSKNKGAQQSFYVGGGEHSGQEVLGPRKPVKNASKIVDRLFKEAKALGAVDGSAASSSPSVADDVFSGAGIRLGDSTTGSSHIVPRTAPSAASVPPRVVPVRVAMYNNGLLVGDEVNLRLYSDPQTKAFIAAVMKGQIPHELTAHYPGSEIDLHMENHQNEEYVPPKAAVQAFSGQGYMLG</sequence>
<dbReference type="PROSITE" id="PS51399">
    <property type="entry name" value="SEP"/>
    <property type="match status" value="1"/>
</dbReference>
<proteinExistence type="predicted"/>
<dbReference type="InterPro" id="IPR009060">
    <property type="entry name" value="UBA-like_sf"/>
</dbReference>
<evidence type="ECO:0000313" key="4">
    <source>
        <dbReference type="WBParaSite" id="nRc.2.0.1.t23913-RA"/>
    </source>
</evidence>